<dbReference type="RefSeq" id="WP_233452135.1">
    <property type="nucleotide sequence ID" value="NZ_CADEPK010000029.1"/>
</dbReference>
<evidence type="ECO:0000256" key="1">
    <source>
        <dbReference type="SAM" id="MobiDB-lite"/>
    </source>
</evidence>
<dbReference type="InterPro" id="IPR014099">
    <property type="entry name" value="Spore_coat_GerQ"/>
</dbReference>
<feature type="compositionally biased region" description="Polar residues" evidence="1">
    <location>
        <begin position="8"/>
        <end position="19"/>
    </location>
</feature>
<feature type="region of interest" description="Disordered" evidence="1">
    <location>
        <begin position="1"/>
        <end position="46"/>
    </location>
</feature>
<protein>
    <submittedName>
        <fullName evidence="2">Spore germination protein Q</fullName>
    </submittedName>
</protein>
<keyword evidence="3" id="KW-1185">Reference proteome</keyword>
<name>A0ABT9Z5W8_9BACI</name>
<evidence type="ECO:0000313" key="3">
    <source>
        <dbReference type="Proteomes" id="UP001232245"/>
    </source>
</evidence>
<sequence>MANEKRQSTQAPPYSFNQQGAGGGQMQPSTMQGIGGGAGMQMQPMSMQGAGGQPYATYPYPGAQFGGQQGFPLIQSFPLPAQQQGVAQNIPGMLPLEQSYVENILRLNRGKVATVYMTFENNREWNAKIFKGVIEAAGRDHLILSDPQTGMRYLLLMVYLDYVTFDEELVYDPQYALATFQPRK</sequence>
<dbReference type="EMBL" id="JAUSTZ010000006">
    <property type="protein sequence ID" value="MDQ0226685.1"/>
    <property type="molecule type" value="Genomic_DNA"/>
</dbReference>
<proteinExistence type="predicted"/>
<dbReference type="Pfam" id="PF09671">
    <property type="entry name" value="Spore_GerQ"/>
    <property type="match status" value="1"/>
</dbReference>
<accession>A0ABT9Z5W8</accession>
<reference evidence="2 3" key="1">
    <citation type="submission" date="2023-07" db="EMBL/GenBank/DDBJ databases">
        <title>Genomic Encyclopedia of Type Strains, Phase IV (KMG-IV): sequencing the most valuable type-strain genomes for metagenomic binning, comparative biology and taxonomic classification.</title>
        <authorList>
            <person name="Goeker M."/>
        </authorList>
    </citation>
    <scope>NUCLEOTIDE SEQUENCE [LARGE SCALE GENOMIC DNA]</scope>
    <source>
        <strain evidence="2 3">DSM 17723</strain>
    </source>
</reference>
<dbReference type="PIRSF" id="PIRSF038931">
    <property type="entry name" value="GerQ"/>
    <property type="match status" value="1"/>
</dbReference>
<evidence type="ECO:0000313" key="2">
    <source>
        <dbReference type="EMBL" id="MDQ0226685.1"/>
    </source>
</evidence>
<dbReference type="NCBIfam" id="TIGR02728">
    <property type="entry name" value="spore_gerQ"/>
    <property type="match status" value="1"/>
</dbReference>
<gene>
    <name evidence="2" type="ORF">J2S02_003030</name>
</gene>
<comment type="caution">
    <text evidence="2">The sequence shown here is derived from an EMBL/GenBank/DDBJ whole genome shotgun (WGS) entry which is preliminary data.</text>
</comment>
<organism evidence="2 3">
    <name type="scientific">Metabacillus niabensis</name>
    <dbReference type="NCBI Taxonomy" id="324854"/>
    <lineage>
        <taxon>Bacteria</taxon>
        <taxon>Bacillati</taxon>
        <taxon>Bacillota</taxon>
        <taxon>Bacilli</taxon>
        <taxon>Bacillales</taxon>
        <taxon>Bacillaceae</taxon>
        <taxon>Metabacillus</taxon>
    </lineage>
</organism>
<dbReference type="Proteomes" id="UP001232245">
    <property type="component" value="Unassembled WGS sequence"/>
</dbReference>